<organism evidence="1 2">
    <name type="scientific">Methylovulum psychrotolerans</name>
    <dbReference type="NCBI Taxonomy" id="1704499"/>
    <lineage>
        <taxon>Bacteria</taxon>
        <taxon>Pseudomonadati</taxon>
        <taxon>Pseudomonadota</taxon>
        <taxon>Gammaproteobacteria</taxon>
        <taxon>Methylococcales</taxon>
        <taxon>Methylococcaceae</taxon>
        <taxon>Methylovulum</taxon>
    </lineage>
</organism>
<dbReference type="OrthoDB" id="2183852at2"/>
<reference evidence="1 2" key="1">
    <citation type="submission" date="2017-06" db="EMBL/GenBank/DDBJ databases">
        <title>Genome Sequencing of the methanotroph Methylovulum psychrotolerants str. HV10-M2 isolated from a high-altitude environment.</title>
        <authorList>
            <person name="Mateos-Rivera A."/>
        </authorList>
    </citation>
    <scope>NUCLEOTIDE SEQUENCE [LARGE SCALE GENOMIC DNA]</scope>
    <source>
        <strain evidence="1 2">HV10_M2</strain>
    </source>
</reference>
<dbReference type="KEGG" id="mpsy:CEK71_20085"/>
<accession>A0A1Z4C3Q9</accession>
<sequence length="133" mass="15528">MILQQYQDLPETMTKMAVAKLLADFLQAADSDTGEQNYAKLDIIGDKQWHTYEVADADVRQKLSHWLEANWEENQDYFDMVLGVCYCFGLEKSLFMRALQGYHGEQLWEYVQMLDNSVGKTIDPYWSMKPLKS</sequence>
<evidence type="ECO:0000313" key="1">
    <source>
        <dbReference type="EMBL" id="ASF48177.1"/>
    </source>
</evidence>
<proteinExistence type="predicted"/>
<protein>
    <submittedName>
        <fullName evidence="1">Uncharacterized protein</fullName>
    </submittedName>
</protein>
<dbReference type="AlphaFoldDB" id="A0A1Z4C3Q9"/>
<keyword evidence="2" id="KW-1185">Reference proteome</keyword>
<name>A0A1Z4C3Q9_9GAMM</name>
<gene>
    <name evidence="1" type="ORF">CEK71_20085</name>
</gene>
<dbReference type="EMBL" id="CP022129">
    <property type="protein sequence ID" value="ASF48177.1"/>
    <property type="molecule type" value="Genomic_DNA"/>
</dbReference>
<dbReference type="Proteomes" id="UP000197019">
    <property type="component" value="Chromosome"/>
</dbReference>
<dbReference type="RefSeq" id="WP_088621047.1">
    <property type="nucleotide sequence ID" value="NZ_CP022129.1"/>
</dbReference>
<evidence type="ECO:0000313" key="2">
    <source>
        <dbReference type="Proteomes" id="UP000197019"/>
    </source>
</evidence>